<sequence>MTDKSKKALKWTSIASAAILAPVAFAVIPYAIQKSIFKKENQRLDDKFNLKNEEYKLKIKDDEKTLKEKEAKIKEINEKITKETEETKKKELSNQLEALKKELFELDTKNKKVYNEIVFPVLEESAIKGYGIDSDSILERTKIYLETKSKEFENTKNELAKKIKLESPKNKQESEEVLKFYKKWTETFNKIRKSNLDINKTKEETWADWVKKINDEYVSTKEAHSKLELK</sequence>
<evidence type="ECO:0000256" key="1">
    <source>
        <dbReference type="SAM" id="Coils"/>
    </source>
</evidence>
<keyword evidence="3" id="KW-1185">Reference proteome</keyword>
<gene>
    <name evidence="2" type="ORF">MAU_1930</name>
</gene>
<dbReference type="OrthoDB" id="9769898at2"/>
<evidence type="ECO:0000313" key="2">
    <source>
        <dbReference type="EMBL" id="ENY69151.1"/>
    </source>
</evidence>
<accession>N9VCN0</accession>
<organism evidence="2 3">
    <name type="scientific">Metamycoplasma auris 15026</name>
    <dbReference type="NCBI Taxonomy" id="1188233"/>
    <lineage>
        <taxon>Bacteria</taxon>
        <taxon>Bacillati</taxon>
        <taxon>Mycoplasmatota</taxon>
        <taxon>Mycoplasmoidales</taxon>
        <taxon>Metamycoplasmataceae</taxon>
        <taxon>Metamycoplasma</taxon>
    </lineage>
</organism>
<feature type="coiled-coil region" evidence="1">
    <location>
        <begin position="52"/>
        <end position="116"/>
    </location>
</feature>
<evidence type="ECO:0000313" key="3">
    <source>
        <dbReference type="Proteomes" id="UP000013131"/>
    </source>
</evidence>
<dbReference type="STRING" id="1188233.MAU_1930"/>
<comment type="caution">
    <text evidence="2">The sequence shown here is derived from an EMBL/GenBank/DDBJ whole genome shotgun (WGS) entry which is preliminary data.</text>
</comment>
<keyword evidence="1" id="KW-0175">Coiled coil</keyword>
<dbReference type="PATRIC" id="fig|1188233.3.peg.195"/>
<dbReference type="AlphaFoldDB" id="N9VCN0"/>
<dbReference type="EMBL" id="AORI01000005">
    <property type="protein sequence ID" value="ENY69151.1"/>
    <property type="molecule type" value="Genomic_DNA"/>
</dbReference>
<dbReference type="RefSeq" id="WP_004423750.1">
    <property type="nucleotide sequence ID" value="NZ_AORI01000005.1"/>
</dbReference>
<protein>
    <submittedName>
        <fullName evidence="2">Uncharacterized protein</fullName>
    </submittedName>
</protein>
<reference evidence="2 3" key="1">
    <citation type="journal article" date="2013" name="Genome Announc.">
        <title>Draft Genome Sequences of Mycoplasma auris and Mycoplasma yeatsii, Two Species of the Ear Canal of Caprinae.</title>
        <authorList>
            <person name="Dordet-Frisoni E."/>
            <person name="Baranowski E."/>
            <person name="Barre A."/>
            <person name="Blanchard A."/>
            <person name="Breton M."/>
            <person name="Couture C."/>
            <person name="Dupuy V."/>
            <person name="Gaurivaud P."/>
            <person name="Jacob D."/>
            <person name="Lemaitre C."/>
            <person name="Manso-Silvan L."/>
            <person name="Nikolski M."/>
            <person name="Nouvel L.X."/>
            <person name="Poumarat F."/>
            <person name="Sirand-Pugnet P."/>
            <person name="Thebault P."/>
            <person name="Theil S."/>
            <person name="Thiaucourt F."/>
            <person name="Citti C."/>
            <person name="Tardy F."/>
        </authorList>
    </citation>
    <scope>NUCLEOTIDE SEQUENCE [LARGE SCALE GENOMIC DNA]</scope>
    <source>
        <strain evidence="2 3">15026</strain>
    </source>
</reference>
<name>N9VCN0_9BACT</name>
<proteinExistence type="predicted"/>
<dbReference type="Proteomes" id="UP000013131">
    <property type="component" value="Unassembled WGS sequence"/>
</dbReference>